<accession>A0A9D1NBF3</accession>
<evidence type="ECO:0000256" key="2">
    <source>
        <dbReference type="ARBA" id="ARBA00022723"/>
    </source>
</evidence>
<dbReference type="EC" id="5.4.2.7" evidence="5 6"/>
<feature type="binding site" evidence="5">
    <location>
        <position position="11"/>
    </location>
    <ligand>
        <name>Mn(2+)</name>
        <dbReference type="ChEBI" id="CHEBI:29035"/>
        <label>1</label>
    </ligand>
</feature>
<feature type="domain" description="Metalloenzyme" evidence="7">
    <location>
        <begin position="3"/>
        <end position="370"/>
    </location>
</feature>
<name>A0A9D1NBF3_9FIRM</name>
<dbReference type="GO" id="GO:0043094">
    <property type="term" value="P:metabolic compound salvage"/>
    <property type="evidence" value="ECO:0007669"/>
    <property type="project" value="UniProtKB-UniRule"/>
</dbReference>
<dbReference type="GO" id="GO:0030145">
    <property type="term" value="F:manganese ion binding"/>
    <property type="evidence" value="ECO:0007669"/>
    <property type="project" value="UniProtKB-UniRule"/>
</dbReference>
<feature type="binding site" evidence="5">
    <location>
        <position position="322"/>
    </location>
    <ligand>
        <name>Mn(2+)</name>
        <dbReference type="ChEBI" id="CHEBI:29035"/>
        <label>1</label>
    </ligand>
</feature>
<dbReference type="GO" id="GO:0009117">
    <property type="term" value="P:nucleotide metabolic process"/>
    <property type="evidence" value="ECO:0007669"/>
    <property type="project" value="UniProtKB-UniRule"/>
</dbReference>
<protein>
    <recommendedName>
        <fullName evidence="5 6">Phosphopentomutase</fullName>
        <ecNumber evidence="5 6">5.4.2.7</ecNumber>
    </recommendedName>
    <alternativeName>
        <fullName evidence="5">Phosphodeoxyribomutase</fullName>
    </alternativeName>
</protein>
<gene>
    <name evidence="5" type="primary">deoB</name>
    <name evidence="8" type="ORF">IAB14_02795</name>
</gene>
<feature type="binding site" evidence="5">
    <location>
        <position position="333"/>
    </location>
    <ligand>
        <name>Mn(2+)</name>
        <dbReference type="ChEBI" id="CHEBI:29035"/>
        <label>2</label>
    </ligand>
</feature>
<comment type="function">
    <text evidence="5">Isomerase that catalyzes the conversion of deoxy-ribose 1-phosphate (dRib-1-P) and ribose 1-phosphate (Rib-1-P) to deoxy-ribose 5-phosphate (dRib-5-P) and ribose 5-phosphate (Rib-5-P), respectively.</text>
</comment>
<evidence type="ECO:0000313" key="8">
    <source>
        <dbReference type="EMBL" id="HIV00028.1"/>
    </source>
</evidence>
<evidence type="ECO:0000259" key="7">
    <source>
        <dbReference type="Pfam" id="PF01676"/>
    </source>
</evidence>
<dbReference type="Gene3D" id="3.30.70.1250">
    <property type="entry name" value="Phosphopentomutase"/>
    <property type="match status" value="1"/>
</dbReference>
<dbReference type="PANTHER" id="PTHR21110:SF0">
    <property type="entry name" value="PHOSPHOPENTOMUTASE"/>
    <property type="match status" value="1"/>
</dbReference>
<comment type="pathway">
    <text evidence="5">Carbohydrate degradation; 2-deoxy-D-ribose 1-phosphate degradation; D-glyceraldehyde 3-phosphate and acetaldehyde from 2-deoxy-alpha-D-ribose 1-phosphate: step 1/2.</text>
</comment>
<evidence type="ECO:0000256" key="4">
    <source>
        <dbReference type="ARBA" id="ARBA00023235"/>
    </source>
</evidence>
<comment type="catalytic activity">
    <reaction evidence="5">
        <text>alpha-D-ribose 1-phosphate = D-ribose 5-phosphate</text>
        <dbReference type="Rhea" id="RHEA:18793"/>
        <dbReference type="ChEBI" id="CHEBI:57720"/>
        <dbReference type="ChEBI" id="CHEBI:78346"/>
        <dbReference type="EC" id="5.4.2.7"/>
    </reaction>
</comment>
<feature type="binding site" evidence="5">
    <location>
        <position position="280"/>
    </location>
    <ligand>
        <name>Mn(2+)</name>
        <dbReference type="ChEBI" id="CHEBI:29035"/>
        <label>2</label>
    </ligand>
</feature>
<comment type="similarity">
    <text evidence="1 5">Belongs to the phosphopentomutase family.</text>
</comment>
<evidence type="ECO:0000256" key="1">
    <source>
        <dbReference type="ARBA" id="ARBA00010373"/>
    </source>
</evidence>
<keyword evidence="4 5" id="KW-0413">Isomerase</keyword>
<reference evidence="8" key="2">
    <citation type="journal article" date="2021" name="PeerJ">
        <title>Extensive microbial diversity within the chicken gut microbiome revealed by metagenomics and culture.</title>
        <authorList>
            <person name="Gilroy R."/>
            <person name="Ravi A."/>
            <person name="Getino M."/>
            <person name="Pursley I."/>
            <person name="Horton D.L."/>
            <person name="Alikhan N.F."/>
            <person name="Baker D."/>
            <person name="Gharbi K."/>
            <person name="Hall N."/>
            <person name="Watson M."/>
            <person name="Adriaenssens E.M."/>
            <person name="Foster-Nyarko E."/>
            <person name="Jarju S."/>
            <person name="Secka A."/>
            <person name="Antonio M."/>
            <person name="Oren A."/>
            <person name="Chaudhuri R.R."/>
            <person name="La Ragione R."/>
            <person name="Hildebrand F."/>
            <person name="Pallen M.J."/>
        </authorList>
    </citation>
    <scope>NUCLEOTIDE SEQUENCE</scope>
    <source>
        <strain evidence="8">23406</strain>
    </source>
</reference>
<dbReference type="EMBL" id="DVOH01000021">
    <property type="protein sequence ID" value="HIV00028.1"/>
    <property type="molecule type" value="Genomic_DNA"/>
</dbReference>
<evidence type="ECO:0000256" key="5">
    <source>
        <dbReference type="HAMAP-Rule" id="MF_00740"/>
    </source>
</evidence>
<evidence type="ECO:0000256" key="6">
    <source>
        <dbReference type="NCBIfam" id="TIGR01696"/>
    </source>
</evidence>
<evidence type="ECO:0000256" key="3">
    <source>
        <dbReference type="ARBA" id="ARBA00023211"/>
    </source>
</evidence>
<evidence type="ECO:0000313" key="9">
    <source>
        <dbReference type="Proteomes" id="UP000886891"/>
    </source>
</evidence>
<dbReference type="InterPro" id="IPR010045">
    <property type="entry name" value="DeoB"/>
</dbReference>
<feature type="binding site" evidence="5">
    <location>
        <position position="285"/>
    </location>
    <ligand>
        <name>Mn(2+)</name>
        <dbReference type="ChEBI" id="CHEBI:29035"/>
        <label>2</label>
    </ligand>
</feature>
<dbReference type="GO" id="GO:0008973">
    <property type="term" value="F:phosphopentomutase activity"/>
    <property type="evidence" value="ECO:0007669"/>
    <property type="project" value="UniProtKB-UniRule"/>
</dbReference>
<sequence>MIKRIFTVVLDSFGIGAMPDADRYGDQGSDTLGALTKSAALRAPNLLSMGLGAIEGSALSSSAQPRGAYGRLLERSAGKDTTTGHWELAGVVTERPFPTYPEGFPRPLIDRLELALGVRLLCNRPYSGTQVIRDYGSEHLATGALICYTSADSVLQLAAHEDLVPVETLYRYCKIAREVMTGDDAVGRIIARPFAGEAPDFYRTERRHDFSLKPPTTLLDLLQQAGKDVLSVGKIYDIFAGQGISQSFPTANNAEGIATLSRLIDTPFEGLCFVNLVDFDMLYGHRNDVDGYAKAISDFDRALGDILPRLKDDDLMIVTADHGCDPSTPSTDHSREYVPLLICGTPVRQGVNLGTRATFADVAATVADCFDCPYPLAGTSFKQELLR</sequence>
<comment type="catalytic activity">
    <reaction evidence="5">
        <text>2-deoxy-alpha-D-ribose 1-phosphate = 2-deoxy-D-ribose 5-phosphate</text>
        <dbReference type="Rhea" id="RHEA:27658"/>
        <dbReference type="ChEBI" id="CHEBI:57259"/>
        <dbReference type="ChEBI" id="CHEBI:62877"/>
        <dbReference type="EC" id="5.4.2.7"/>
    </reaction>
</comment>
<dbReference type="GO" id="GO:0006018">
    <property type="term" value="P:2-deoxyribose 1-phosphate catabolic process"/>
    <property type="evidence" value="ECO:0007669"/>
    <property type="project" value="UniProtKB-UniRule"/>
</dbReference>
<feature type="binding site" evidence="5">
    <location>
        <position position="321"/>
    </location>
    <ligand>
        <name>Mn(2+)</name>
        <dbReference type="ChEBI" id="CHEBI:29035"/>
        <label>1</label>
    </ligand>
</feature>
<dbReference type="InterPro" id="IPR006124">
    <property type="entry name" value="Metalloenzyme"/>
</dbReference>
<dbReference type="CDD" id="cd16009">
    <property type="entry name" value="PPM"/>
    <property type="match status" value="1"/>
</dbReference>
<keyword evidence="2 5" id="KW-0479">Metal-binding</keyword>
<dbReference type="InterPro" id="IPR024052">
    <property type="entry name" value="Phosphopentomutase_DeoB_cap_sf"/>
</dbReference>
<dbReference type="NCBIfam" id="TIGR01696">
    <property type="entry name" value="deoB"/>
    <property type="match status" value="1"/>
</dbReference>
<keyword evidence="3 5" id="KW-0464">Manganese</keyword>
<dbReference type="HAMAP" id="MF_00740">
    <property type="entry name" value="Phosphopentomut"/>
    <property type="match status" value="1"/>
</dbReference>
<dbReference type="AlphaFoldDB" id="A0A9D1NBF3"/>
<dbReference type="Pfam" id="PF01676">
    <property type="entry name" value="Metalloenzyme"/>
    <property type="match status" value="1"/>
</dbReference>
<proteinExistence type="inferred from homology"/>
<dbReference type="SUPFAM" id="SSF143856">
    <property type="entry name" value="DeoB insert domain-like"/>
    <property type="match status" value="1"/>
</dbReference>
<reference evidence="8" key="1">
    <citation type="submission" date="2020-10" db="EMBL/GenBank/DDBJ databases">
        <authorList>
            <person name="Gilroy R."/>
        </authorList>
    </citation>
    <scope>NUCLEOTIDE SEQUENCE</scope>
    <source>
        <strain evidence="8">23406</strain>
    </source>
</reference>
<comment type="subcellular location">
    <subcellularLocation>
        <location evidence="5">Cytoplasm</location>
    </subcellularLocation>
</comment>
<dbReference type="SUPFAM" id="SSF53649">
    <property type="entry name" value="Alkaline phosphatase-like"/>
    <property type="match status" value="1"/>
</dbReference>
<dbReference type="Gene3D" id="3.40.720.10">
    <property type="entry name" value="Alkaline Phosphatase, subunit A"/>
    <property type="match status" value="1"/>
</dbReference>
<dbReference type="GO" id="GO:0000287">
    <property type="term" value="F:magnesium ion binding"/>
    <property type="evidence" value="ECO:0007669"/>
    <property type="project" value="UniProtKB-UniRule"/>
</dbReference>
<dbReference type="PANTHER" id="PTHR21110">
    <property type="entry name" value="PHOSPHOPENTOMUTASE"/>
    <property type="match status" value="1"/>
</dbReference>
<comment type="caution">
    <text evidence="8">The sequence shown here is derived from an EMBL/GenBank/DDBJ whole genome shotgun (WGS) entry which is preliminary data.</text>
</comment>
<dbReference type="NCBIfam" id="NF003766">
    <property type="entry name" value="PRK05362.1"/>
    <property type="match status" value="1"/>
</dbReference>
<dbReference type="Proteomes" id="UP000886891">
    <property type="component" value="Unassembled WGS sequence"/>
</dbReference>
<dbReference type="GO" id="GO:0005829">
    <property type="term" value="C:cytosol"/>
    <property type="evidence" value="ECO:0007669"/>
    <property type="project" value="TreeGrafter"/>
</dbReference>
<organism evidence="8 9">
    <name type="scientific">Candidatus Stercoripulliclostridium merdipullorum</name>
    <dbReference type="NCBI Taxonomy" id="2840952"/>
    <lineage>
        <taxon>Bacteria</taxon>
        <taxon>Bacillati</taxon>
        <taxon>Bacillota</taxon>
        <taxon>Clostridia</taxon>
        <taxon>Eubacteriales</taxon>
        <taxon>Candidatus Stercoripulliclostridium</taxon>
    </lineage>
</organism>
<dbReference type="PIRSF" id="PIRSF001491">
    <property type="entry name" value="Ppentomutase"/>
    <property type="match status" value="1"/>
</dbReference>
<comment type="cofactor">
    <cofactor evidence="5">
        <name>Mn(2+)</name>
        <dbReference type="ChEBI" id="CHEBI:29035"/>
    </cofactor>
    <text evidence="5">Binds 2 manganese ions.</text>
</comment>
<keyword evidence="5" id="KW-0963">Cytoplasm</keyword>
<dbReference type="InterPro" id="IPR017850">
    <property type="entry name" value="Alkaline_phosphatase_core_sf"/>
</dbReference>